<dbReference type="Proteomes" id="UP000270342">
    <property type="component" value="Unassembled WGS sequence"/>
</dbReference>
<evidence type="ECO:0000256" key="1">
    <source>
        <dbReference type="ARBA" id="ARBA00008853"/>
    </source>
</evidence>
<feature type="binding site" evidence="3">
    <location>
        <position position="150"/>
    </location>
    <ligand>
        <name>a divalent metal cation</name>
        <dbReference type="ChEBI" id="CHEBI:60240"/>
    </ligand>
</feature>
<feature type="active site" description="Proton donor/acceptor" evidence="2">
    <location>
        <position position="200"/>
    </location>
</feature>
<feature type="binding site" evidence="3">
    <location>
        <position position="104"/>
    </location>
    <ligand>
        <name>substrate</name>
    </ligand>
</feature>
<protein>
    <submittedName>
        <fullName evidence="5">SMP-30/gluconolactonase/LRE family protein</fullName>
    </submittedName>
</protein>
<comment type="cofactor">
    <cofactor evidence="3">
        <name>Zn(2+)</name>
        <dbReference type="ChEBI" id="CHEBI:29105"/>
    </cofactor>
    <text evidence="3">Binds 1 divalent metal cation per subunit.</text>
</comment>
<evidence type="ECO:0000256" key="3">
    <source>
        <dbReference type="PIRSR" id="PIRSR605511-2"/>
    </source>
</evidence>
<dbReference type="AlphaFoldDB" id="A0A494XSB0"/>
<dbReference type="Gene3D" id="2.120.10.30">
    <property type="entry name" value="TolB, C-terminal domain"/>
    <property type="match status" value="1"/>
</dbReference>
<dbReference type="GO" id="GO:0019853">
    <property type="term" value="P:L-ascorbic acid biosynthetic process"/>
    <property type="evidence" value="ECO:0007669"/>
    <property type="project" value="TreeGrafter"/>
</dbReference>
<evidence type="ECO:0000313" key="5">
    <source>
        <dbReference type="EMBL" id="RKP51746.1"/>
    </source>
</evidence>
<feature type="binding site" evidence="3">
    <location>
        <position position="200"/>
    </location>
    <ligand>
        <name>a divalent metal cation</name>
        <dbReference type="ChEBI" id="CHEBI:60240"/>
    </ligand>
</feature>
<dbReference type="EMBL" id="RBZU01000008">
    <property type="protein sequence ID" value="RKP51746.1"/>
    <property type="molecule type" value="Genomic_DNA"/>
</dbReference>
<keyword evidence="3" id="KW-0479">Metal-binding</keyword>
<evidence type="ECO:0000313" key="6">
    <source>
        <dbReference type="Proteomes" id="UP000270342"/>
    </source>
</evidence>
<sequence length="318" mass="34891">MALEPITLTSQRLAERPLWCDRSRRLWWLDVQGPGIHSYDPAQEQFESYRLEGKTVGGLALSAGCDGTTPEFVLAQDDALYLWQPGRPRRLLVRVLDDDARRLNELVCDRAGRLWFGSMSSGTAFTPVGALHSFDGVSLVTHLEGIRVPNALASSPDGTRLYFADTPEQIIWSFDLARDRMTLDNRRIFVDLRGAPGRPDGCTVDWEGYVWSAEFNGARIVRYSPEGQVDRIVALPCPNVTCPGFGGEGLSDLYITTASIGIDEPLRAQWPLAGRLFRIDTATRGLSEPRFMAPGALTTSVASTTSTASIASIASETP</sequence>
<dbReference type="PANTHER" id="PTHR10907">
    <property type="entry name" value="REGUCALCIN"/>
    <property type="match status" value="1"/>
</dbReference>
<feature type="binding site" evidence="3">
    <location>
        <position position="15"/>
    </location>
    <ligand>
        <name>a divalent metal cation</name>
        <dbReference type="ChEBI" id="CHEBI:60240"/>
    </ligand>
</feature>
<dbReference type="PANTHER" id="PTHR10907:SF47">
    <property type="entry name" value="REGUCALCIN"/>
    <property type="match status" value="1"/>
</dbReference>
<dbReference type="RefSeq" id="WP_121088151.1">
    <property type="nucleotide sequence ID" value="NZ_RBZU01000008.1"/>
</dbReference>
<name>A0A494XSB0_9BURK</name>
<accession>A0A494XSB0</accession>
<dbReference type="SUPFAM" id="SSF63829">
    <property type="entry name" value="Calcium-dependent phosphotriesterase"/>
    <property type="match status" value="1"/>
</dbReference>
<reference evidence="5 6" key="1">
    <citation type="submission" date="2018-10" db="EMBL/GenBank/DDBJ databases">
        <title>Robbsia sp. DHC34, isolated from soil.</title>
        <authorList>
            <person name="Gao Z.-H."/>
            <person name="Qiu L.-H."/>
        </authorList>
    </citation>
    <scope>NUCLEOTIDE SEQUENCE [LARGE SCALE GENOMIC DNA]</scope>
    <source>
        <strain evidence="5 6">DHC34</strain>
    </source>
</reference>
<dbReference type="GO" id="GO:0005509">
    <property type="term" value="F:calcium ion binding"/>
    <property type="evidence" value="ECO:0007669"/>
    <property type="project" value="TreeGrafter"/>
</dbReference>
<dbReference type="InterPro" id="IPR011042">
    <property type="entry name" value="6-blade_b-propeller_TolB-like"/>
</dbReference>
<comment type="similarity">
    <text evidence="1">Belongs to the SMP-30/CGR1 family.</text>
</comment>
<feature type="binding site" evidence="3">
    <location>
        <position position="102"/>
    </location>
    <ligand>
        <name>substrate</name>
    </ligand>
</feature>
<dbReference type="InterPro" id="IPR005511">
    <property type="entry name" value="SMP-30"/>
</dbReference>
<dbReference type="OrthoDB" id="9775406at2"/>
<organism evidence="5 6">
    <name type="scientific">Pararobbsia silviterrae</name>
    <dbReference type="NCBI Taxonomy" id="1792498"/>
    <lineage>
        <taxon>Bacteria</taxon>
        <taxon>Pseudomonadati</taxon>
        <taxon>Pseudomonadota</taxon>
        <taxon>Betaproteobacteria</taxon>
        <taxon>Burkholderiales</taxon>
        <taxon>Burkholderiaceae</taxon>
        <taxon>Pararobbsia</taxon>
    </lineage>
</organism>
<gene>
    <name evidence="5" type="ORF">D7S86_17445</name>
</gene>
<comment type="caution">
    <text evidence="5">The sequence shown here is derived from an EMBL/GenBank/DDBJ whole genome shotgun (WGS) entry which is preliminary data.</text>
</comment>
<feature type="domain" description="SMP-30/Gluconolactonase/LRE-like region" evidence="4">
    <location>
        <begin position="13"/>
        <end position="258"/>
    </location>
</feature>
<evidence type="ECO:0000259" key="4">
    <source>
        <dbReference type="Pfam" id="PF08450"/>
    </source>
</evidence>
<keyword evidence="6" id="KW-1185">Reference proteome</keyword>
<dbReference type="InterPro" id="IPR013658">
    <property type="entry name" value="SGL"/>
</dbReference>
<dbReference type="GO" id="GO:0004341">
    <property type="term" value="F:gluconolactonase activity"/>
    <property type="evidence" value="ECO:0007669"/>
    <property type="project" value="TreeGrafter"/>
</dbReference>
<keyword evidence="3" id="KW-0862">Zinc</keyword>
<dbReference type="PRINTS" id="PR01790">
    <property type="entry name" value="SMP30FAMILY"/>
</dbReference>
<evidence type="ECO:0000256" key="2">
    <source>
        <dbReference type="PIRSR" id="PIRSR605511-1"/>
    </source>
</evidence>
<dbReference type="Pfam" id="PF08450">
    <property type="entry name" value="SGL"/>
    <property type="match status" value="1"/>
</dbReference>
<proteinExistence type="inferred from homology"/>